<evidence type="ECO:0000313" key="2">
    <source>
        <dbReference type="EMBL" id="RAM38573.1"/>
    </source>
</evidence>
<organism evidence="2 3">
    <name type="scientific">Arthrobacter globiformis</name>
    <dbReference type="NCBI Taxonomy" id="1665"/>
    <lineage>
        <taxon>Bacteria</taxon>
        <taxon>Bacillati</taxon>
        <taxon>Actinomycetota</taxon>
        <taxon>Actinomycetes</taxon>
        <taxon>Micrococcales</taxon>
        <taxon>Micrococcaceae</taxon>
        <taxon>Arthrobacter</taxon>
    </lineage>
</organism>
<name>A0A328HNF4_ARTGO</name>
<evidence type="ECO:0008006" key="4">
    <source>
        <dbReference type="Google" id="ProtNLM"/>
    </source>
</evidence>
<dbReference type="InterPro" id="IPR011249">
    <property type="entry name" value="Metalloenz_LuxS/M16"/>
</dbReference>
<dbReference type="AlphaFoldDB" id="A0A328HNF4"/>
<sequence>MMQTVQTTSHKGITSFRLDRDGLCTGTLIFGVGMRDEPPTLAGITHLLEHVLLRVVQPVTVLHGGTVTTDSLQFYAVGKPDDVAAFLNAIAAAVSTFQELTDEVIALEKSVLEAEDPHKFSNVSSGLLTYRYGTNGVGAAQFGAPATTGLTKAELIEWACRWLVAGNTALTFTGSVPSALDISLPAGGPVSHHQDPPLITTPTLIKSRKQGVALSLLVPSRDADLLCEALRYELLARLRHDFGIIYSVENFTTAIDNEQSQLDLILDPVRENTVPAFKESINTLRGIVDAGFSEDAVQSARHALTAELGWDDYVPQDYLDKSAINALLGRSTRDRQELLDRATAISSTELTTILRTSIGSLIVAVDDSVKLSKADAGSLGLAMDRYEIWQRTKEAKNRQSPVEGQHGNTTWRHKSSPTTLVLTPTHLISQNSGKTKTISLADVAVVGDRSCGCISLMDQRGRSSDLNMDEWKAGKKLRKQLIDAFPPEIIRPFPEE</sequence>
<evidence type="ECO:0000313" key="3">
    <source>
        <dbReference type="Proteomes" id="UP000249166"/>
    </source>
</evidence>
<gene>
    <name evidence="2" type="ORF">DBZ45_04215</name>
</gene>
<dbReference type="Gene3D" id="3.30.830.10">
    <property type="entry name" value="Metalloenzyme, LuxS/M16 peptidase-like"/>
    <property type="match status" value="1"/>
</dbReference>
<accession>A0A328HNF4</accession>
<evidence type="ECO:0000256" key="1">
    <source>
        <dbReference type="SAM" id="MobiDB-lite"/>
    </source>
</evidence>
<protein>
    <recommendedName>
        <fullName evidence="4">Insulinase family protein</fullName>
    </recommendedName>
</protein>
<dbReference type="OrthoDB" id="3798591at2"/>
<feature type="compositionally biased region" description="Polar residues" evidence="1">
    <location>
        <begin position="398"/>
        <end position="416"/>
    </location>
</feature>
<proteinExistence type="predicted"/>
<dbReference type="SUPFAM" id="SSF63411">
    <property type="entry name" value="LuxS/MPP-like metallohydrolase"/>
    <property type="match status" value="2"/>
</dbReference>
<comment type="caution">
    <text evidence="2">The sequence shown here is derived from an EMBL/GenBank/DDBJ whole genome shotgun (WGS) entry which is preliminary data.</text>
</comment>
<reference evidence="2 3" key="1">
    <citation type="submission" date="2018-04" db="EMBL/GenBank/DDBJ databases">
        <title>Bacteria isolated from cave deposits of Manipur.</title>
        <authorList>
            <person name="Sahoo D."/>
            <person name="Sarangthem I."/>
            <person name="Nandeibam J."/>
        </authorList>
    </citation>
    <scope>NUCLEOTIDE SEQUENCE [LARGE SCALE GENOMIC DNA]</scope>
    <source>
        <strain evidence="3">mrc11</strain>
    </source>
</reference>
<dbReference type="RefSeq" id="WP_111902700.1">
    <property type="nucleotide sequence ID" value="NZ_QLNP01000061.1"/>
</dbReference>
<dbReference type="Proteomes" id="UP000249166">
    <property type="component" value="Unassembled WGS sequence"/>
</dbReference>
<dbReference type="GO" id="GO:0046872">
    <property type="term" value="F:metal ion binding"/>
    <property type="evidence" value="ECO:0007669"/>
    <property type="project" value="InterPro"/>
</dbReference>
<feature type="region of interest" description="Disordered" evidence="1">
    <location>
        <begin position="394"/>
        <end position="416"/>
    </location>
</feature>
<dbReference type="EMBL" id="QLNP01000061">
    <property type="protein sequence ID" value="RAM38573.1"/>
    <property type="molecule type" value="Genomic_DNA"/>
</dbReference>